<dbReference type="AlphaFoldDB" id="A0A372GDT2"/>
<dbReference type="GO" id="GO:0005886">
    <property type="term" value="C:plasma membrane"/>
    <property type="evidence" value="ECO:0007669"/>
    <property type="project" value="TreeGrafter"/>
</dbReference>
<evidence type="ECO:0000313" key="4">
    <source>
        <dbReference type="EMBL" id="RFS83279.1"/>
    </source>
</evidence>
<proteinExistence type="inferred from homology"/>
<dbReference type="GO" id="GO:0070967">
    <property type="term" value="F:coenzyme F420 binding"/>
    <property type="evidence" value="ECO:0007669"/>
    <property type="project" value="TreeGrafter"/>
</dbReference>
<evidence type="ECO:0000256" key="2">
    <source>
        <dbReference type="ARBA" id="ARBA00049106"/>
    </source>
</evidence>
<reference evidence="4 5" key="1">
    <citation type="submission" date="2018-08" db="EMBL/GenBank/DDBJ databases">
        <title>Actinomadura spongicola sp. nov., isolated from marine sponge Leucetta chagosensis.</title>
        <authorList>
            <person name="Li L."/>
            <person name="Lin H.W."/>
        </authorList>
    </citation>
    <scope>NUCLEOTIDE SEQUENCE [LARGE SCALE GENOMIC DNA]</scope>
    <source>
        <strain evidence="4 5">LHW52907</strain>
    </source>
</reference>
<dbReference type="InterPro" id="IPR004378">
    <property type="entry name" value="F420H2_quin_Rdtase"/>
</dbReference>
<dbReference type="Pfam" id="PF04075">
    <property type="entry name" value="F420H2_quin_red"/>
    <property type="match status" value="1"/>
</dbReference>
<comment type="catalytic activity">
    <reaction evidence="2">
        <text>oxidized coenzyme F420-(gamma-L-Glu)(n) + a quinol + H(+) = reduced coenzyme F420-(gamma-L-Glu)(n) + a quinone</text>
        <dbReference type="Rhea" id="RHEA:39663"/>
        <dbReference type="Rhea" id="RHEA-COMP:12939"/>
        <dbReference type="Rhea" id="RHEA-COMP:14378"/>
        <dbReference type="ChEBI" id="CHEBI:15378"/>
        <dbReference type="ChEBI" id="CHEBI:24646"/>
        <dbReference type="ChEBI" id="CHEBI:132124"/>
        <dbReference type="ChEBI" id="CHEBI:133980"/>
        <dbReference type="ChEBI" id="CHEBI:139511"/>
    </reaction>
</comment>
<dbReference type="GO" id="GO:0016491">
    <property type="term" value="F:oxidoreductase activity"/>
    <property type="evidence" value="ECO:0007669"/>
    <property type="project" value="InterPro"/>
</dbReference>
<dbReference type="NCBIfam" id="TIGR00026">
    <property type="entry name" value="hi_GC_TIGR00026"/>
    <property type="match status" value="1"/>
</dbReference>
<accession>A0A372GDT2</accession>
<comment type="caution">
    <text evidence="4">The sequence shown here is derived from an EMBL/GenBank/DDBJ whole genome shotgun (WGS) entry which is preliminary data.</text>
</comment>
<dbReference type="Gene3D" id="2.30.110.10">
    <property type="entry name" value="Electron Transport, Fmn-binding Protein, Chain A"/>
    <property type="match status" value="1"/>
</dbReference>
<dbReference type="InterPro" id="IPR012349">
    <property type="entry name" value="Split_barrel_FMN-bd"/>
</dbReference>
<dbReference type="PANTHER" id="PTHR39428">
    <property type="entry name" value="F420H(2)-DEPENDENT QUINONE REDUCTASE RV1261C"/>
    <property type="match status" value="1"/>
</dbReference>
<name>A0A372GDT2_9ACTN</name>
<keyword evidence="5" id="KW-1185">Reference proteome</keyword>
<dbReference type="EMBL" id="QVNQ01000007">
    <property type="protein sequence ID" value="RFS83279.1"/>
    <property type="molecule type" value="Genomic_DNA"/>
</dbReference>
<gene>
    <name evidence="4" type="ORF">D0T12_23270</name>
</gene>
<feature type="compositionally biased region" description="Basic and acidic residues" evidence="3">
    <location>
        <begin position="1"/>
        <end position="14"/>
    </location>
</feature>
<dbReference type="Proteomes" id="UP000262882">
    <property type="component" value="Unassembled WGS sequence"/>
</dbReference>
<dbReference type="OrthoDB" id="8225825at2"/>
<evidence type="ECO:0000313" key="5">
    <source>
        <dbReference type="Proteomes" id="UP000262882"/>
    </source>
</evidence>
<dbReference type="PANTHER" id="PTHR39428:SF3">
    <property type="entry name" value="DEAZAFLAVIN-DEPENDENT NITROREDUCTASE"/>
    <property type="match status" value="1"/>
</dbReference>
<organism evidence="4 5">
    <name type="scientific">Actinomadura spongiicola</name>
    <dbReference type="NCBI Taxonomy" id="2303421"/>
    <lineage>
        <taxon>Bacteria</taxon>
        <taxon>Bacillati</taxon>
        <taxon>Actinomycetota</taxon>
        <taxon>Actinomycetes</taxon>
        <taxon>Streptosporangiales</taxon>
        <taxon>Thermomonosporaceae</taxon>
        <taxon>Actinomadura</taxon>
    </lineage>
</organism>
<comment type="similarity">
    <text evidence="1">Belongs to the F420H(2)-dependent quinone reductase family.</text>
</comment>
<sequence length="157" mass="18150">MARERQAERTEKRRPGTPGAFSRWAQHRMNARMNRKIRRGRGTFMKMDVLILHTVGRRSGEPRETPVAWFTDDEGARLVVASGGGSQNPDWYANLMAYPDRAAIELPDRDAVPVTPHRLEGDDRERAWRRIATAQPRIAKYQSKSERKYPVVRLTPR</sequence>
<feature type="region of interest" description="Disordered" evidence="3">
    <location>
        <begin position="1"/>
        <end position="21"/>
    </location>
</feature>
<evidence type="ECO:0000256" key="3">
    <source>
        <dbReference type="SAM" id="MobiDB-lite"/>
    </source>
</evidence>
<protein>
    <submittedName>
        <fullName evidence="4">Nitroreductase family deazaflavin-dependent oxidoreductase</fullName>
    </submittedName>
</protein>
<dbReference type="RefSeq" id="WP_117401977.1">
    <property type="nucleotide sequence ID" value="NZ_QVNQ01000007.1"/>
</dbReference>
<evidence type="ECO:0000256" key="1">
    <source>
        <dbReference type="ARBA" id="ARBA00008710"/>
    </source>
</evidence>